<feature type="region of interest" description="Disordered" evidence="1">
    <location>
        <begin position="366"/>
        <end position="399"/>
    </location>
</feature>
<name>A0A814U4A5_ADIRI</name>
<dbReference type="AlphaFoldDB" id="A0A814U4A5"/>
<evidence type="ECO:0000313" key="2">
    <source>
        <dbReference type="EMBL" id="CAF1169385.1"/>
    </source>
</evidence>
<feature type="compositionally biased region" description="Low complexity" evidence="1">
    <location>
        <begin position="31"/>
        <end position="42"/>
    </location>
</feature>
<protein>
    <submittedName>
        <fullName evidence="2">Uncharacterized protein</fullName>
    </submittedName>
</protein>
<dbReference type="Proteomes" id="UP000663852">
    <property type="component" value="Unassembled WGS sequence"/>
</dbReference>
<feature type="region of interest" description="Disordered" evidence="1">
    <location>
        <begin position="239"/>
        <end position="258"/>
    </location>
</feature>
<proteinExistence type="predicted"/>
<feature type="compositionally biased region" description="Low complexity" evidence="1">
    <location>
        <begin position="369"/>
        <end position="378"/>
    </location>
</feature>
<feature type="compositionally biased region" description="Polar residues" evidence="1">
    <location>
        <begin position="712"/>
        <end position="721"/>
    </location>
</feature>
<feature type="compositionally biased region" description="Basic and acidic residues" evidence="1">
    <location>
        <begin position="305"/>
        <end position="323"/>
    </location>
</feature>
<feature type="compositionally biased region" description="Acidic residues" evidence="1">
    <location>
        <begin position="295"/>
        <end position="304"/>
    </location>
</feature>
<evidence type="ECO:0000313" key="3">
    <source>
        <dbReference type="Proteomes" id="UP000663852"/>
    </source>
</evidence>
<feature type="region of interest" description="Disordered" evidence="1">
    <location>
        <begin position="792"/>
        <end position="845"/>
    </location>
</feature>
<accession>A0A814U4A5</accession>
<organism evidence="2 3">
    <name type="scientific">Adineta ricciae</name>
    <name type="common">Rotifer</name>
    <dbReference type="NCBI Taxonomy" id="249248"/>
    <lineage>
        <taxon>Eukaryota</taxon>
        <taxon>Metazoa</taxon>
        <taxon>Spiralia</taxon>
        <taxon>Gnathifera</taxon>
        <taxon>Rotifera</taxon>
        <taxon>Eurotatoria</taxon>
        <taxon>Bdelloidea</taxon>
        <taxon>Adinetida</taxon>
        <taxon>Adinetidae</taxon>
        <taxon>Adineta</taxon>
    </lineage>
</organism>
<feature type="compositionally biased region" description="Polar residues" evidence="1">
    <location>
        <begin position="795"/>
        <end position="827"/>
    </location>
</feature>
<feature type="region of interest" description="Disordered" evidence="1">
    <location>
        <begin position="190"/>
        <end position="218"/>
    </location>
</feature>
<feature type="region of interest" description="Disordered" evidence="1">
    <location>
        <begin position="712"/>
        <end position="754"/>
    </location>
</feature>
<gene>
    <name evidence="2" type="ORF">EDS130_LOCUS23602</name>
</gene>
<feature type="region of interest" description="Disordered" evidence="1">
    <location>
        <begin position="295"/>
        <end position="327"/>
    </location>
</feature>
<reference evidence="2" key="1">
    <citation type="submission" date="2021-02" db="EMBL/GenBank/DDBJ databases">
        <authorList>
            <person name="Nowell W R."/>
        </authorList>
    </citation>
    <scope>NUCLEOTIDE SEQUENCE</scope>
</reference>
<feature type="region of interest" description="Disordered" evidence="1">
    <location>
        <begin position="31"/>
        <end position="53"/>
    </location>
</feature>
<dbReference type="EMBL" id="CAJNOJ010000129">
    <property type="protein sequence ID" value="CAF1169385.1"/>
    <property type="molecule type" value="Genomic_DNA"/>
</dbReference>
<comment type="caution">
    <text evidence="2">The sequence shown here is derived from an EMBL/GenBank/DDBJ whole genome shotgun (WGS) entry which is preliminary data.</text>
</comment>
<dbReference type="OrthoDB" id="10017499at2759"/>
<evidence type="ECO:0000256" key="1">
    <source>
        <dbReference type="SAM" id="MobiDB-lite"/>
    </source>
</evidence>
<feature type="compositionally biased region" description="Basic and acidic residues" evidence="1">
    <location>
        <begin position="242"/>
        <end position="256"/>
    </location>
</feature>
<sequence length="845" mass="94999">MNDYEQRFQRSLQKLTVPLWYTDTIPSSTISNSTSKQSIISTPSIPRKPHYRQTQRTPEIIHLQHPYNYRSCRSSLATSPSPSIHSWHPNHMIEGMTFSLSKPSTSRRHQKYEKGIDRVSKSSRWYRPTQLTDNQTANSQTGTIKTSTSIRHNQQSTANNHYDAPKFHYNADADGSLIVNSNCLVTNGSSENIPGNEATDNVTANDKQQDNHLNSNESRIMPMADVQEVVCRVELEDQTDGEYDKRSLSMDTKRPTTDLSLSNDQIDYNVLLERAANDLVQTVLSDVYLLENLDDVTDDDDDEDEKNRGVRELSDDENGLRELDENDMNDTDEFIVFATNASLSDNDQPLTTPRCSLNRIYTFSKAHNHNNSNSNSTENSKHTTSEQNSLGSRDDQNDEQTISLQSNTITEQTYEKFLHSTPMYHYLVDKQDIALPTFIDKIICPSNRHSPPHQSEEGVNEETARIGRLLLDSISTPLIESIHDLSPTPTSNELLLSDTEYVISDQDNHYESFPDDSQRHEQRILGKQQTELQNNVRRDSAYSSNQERIDVQQSYYESLFECHSGYSFLQSDFLTPNISSVQSTTDEAYESEPTTMSSSIATTTHVHPDLEHEFEYPVPPPPVPDRRLKPAYLKASPTTTSSSPVLTKPCLIKQNTVDSAGYSIIQKPKPSPLIAIQQLITSTANNSTASATKTMSSRHYCGTIPVSNEVTQSSVNSVTPVKTNEQSKDKKKEKRTSKTLNCLHPSTADEQDHKRHLLPKLPLSSLSNKAKIKKQKLITNIDEATNGLAIRLPAPTSNGSSSVDKQNSHKSSALSSIKRTNGMTKTRQLPEHVKSARPAFYETSV</sequence>